<dbReference type="Gene3D" id="3.40.50.300">
    <property type="entry name" value="P-loop containing nucleotide triphosphate hydrolases"/>
    <property type="match status" value="2"/>
</dbReference>
<comment type="domain">
    <text evidence="7">Contains large globular domains required for ATP hydrolysis at each terminus and a third globular domain forming a flexible hinge near the middle of the molecule. These domains are separated by coiled-coil structures.</text>
</comment>
<dbReference type="InterPro" id="IPR010935">
    <property type="entry name" value="SMC_hinge"/>
</dbReference>
<dbReference type="Pfam" id="PF06470">
    <property type="entry name" value="SMC_hinge"/>
    <property type="match status" value="1"/>
</dbReference>
<dbReference type="GO" id="GO:0005737">
    <property type="term" value="C:cytoplasm"/>
    <property type="evidence" value="ECO:0007669"/>
    <property type="project" value="UniProtKB-SubCell"/>
</dbReference>
<dbReference type="Pfam" id="PF02463">
    <property type="entry name" value="SMC_N"/>
    <property type="match status" value="1"/>
</dbReference>
<dbReference type="FunFam" id="3.40.50.300:FF:000901">
    <property type="entry name" value="Chromosome partition protein Smc"/>
    <property type="match status" value="1"/>
</dbReference>
<evidence type="ECO:0000313" key="10">
    <source>
        <dbReference type="Proteomes" id="UP000252355"/>
    </source>
</evidence>
<keyword evidence="2 7" id="KW-0963">Cytoplasm</keyword>
<dbReference type="InterPro" id="IPR027417">
    <property type="entry name" value="P-loop_NTPase"/>
</dbReference>
<evidence type="ECO:0000256" key="6">
    <source>
        <dbReference type="ARBA" id="ARBA00023125"/>
    </source>
</evidence>
<comment type="similarity">
    <text evidence="7">Belongs to the SMC family.</text>
</comment>
<comment type="subcellular location">
    <subcellularLocation>
        <location evidence="1 7">Cytoplasm</location>
    </subcellularLocation>
</comment>
<dbReference type="AlphaFoldDB" id="A0A367ZS73"/>
<comment type="function">
    <text evidence="7">Required for chromosome condensation and partitioning.</text>
</comment>
<evidence type="ECO:0000256" key="2">
    <source>
        <dbReference type="ARBA" id="ARBA00022490"/>
    </source>
</evidence>
<reference evidence="9 10" key="1">
    <citation type="submission" date="2018-05" db="EMBL/GenBank/DDBJ databases">
        <title>A metagenomic window into the 2 km-deep terrestrial subsurface aquifer revealed taxonomically and functionally diverse microbial community comprising novel uncultured bacterial lineages.</title>
        <authorList>
            <person name="Kadnikov V.V."/>
            <person name="Mardanov A.V."/>
            <person name="Beletsky A.V."/>
            <person name="Banks D."/>
            <person name="Pimenov N.V."/>
            <person name="Frank Y.A."/>
            <person name="Karnachuk O.V."/>
            <person name="Ravin N.V."/>
        </authorList>
    </citation>
    <scope>NUCLEOTIDE SEQUENCE [LARGE SCALE GENOMIC DNA]</scope>
    <source>
        <strain evidence="9">BY5</strain>
    </source>
</reference>
<evidence type="ECO:0000313" key="9">
    <source>
        <dbReference type="EMBL" id="RCK80191.1"/>
    </source>
</evidence>
<evidence type="ECO:0000256" key="5">
    <source>
        <dbReference type="ARBA" id="ARBA00023054"/>
    </source>
</evidence>
<dbReference type="GO" id="GO:0005524">
    <property type="term" value="F:ATP binding"/>
    <property type="evidence" value="ECO:0007669"/>
    <property type="project" value="UniProtKB-UniRule"/>
</dbReference>
<dbReference type="GO" id="GO:0007059">
    <property type="term" value="P:chromosome segregation"/>
    <property type="evidence" value="ECO:0007669"/>
    <property type="project" value="UniProtKB-UniRule"/>
</dbReference>
<keyword evidence="6 7" id="KW-0238">DNA-binding</keyword>
<dbReference type="GO" id="GO:0007062">
    <property type="term" value="P:sister chromatid cohesion"/>
    <property type="evidence" value="ECO:0007669"/>
    <property type="project" value="InterPro"/>
</dbReference>
<dbReference type="EMBL" id="QOQW01000007">
    <property type="protein sequence ID" value="RCK80191.1"/>
    <property type="molecule type" value="Genomic_DNA"/>
</dbReference>
<evidence type="ECO:0000256" key="1">
    <source>
        <dbReference type="ARBA" id="ARBA00004496"/>
    </source>
</evidence>
<feature type="coiled-coil region" evidence="7">
    <location>
        <begin position="423"/>
        <end position="492"/>
    </location>
</feature>
<proteinExistence type="inferred from homology"/>
<evidence type="ECO:0000259" key="8">
    <source>
        <dbReference type="SMART" id="SM00968"/>
    </source>
</evidence>
<keyword evidence="3 7" id="KW-0547">Nucleotide-binding</keyword>
<comment type="caution">
    <text evidence="9">The sequence shown here is derived from an EMBL/GenBank/DDBJ whole genome shotgun (WGS) entry which is preliminary data.</text>
</comment>
<comment type="subunit">
    <text evidence="7">Homodimer.</text>
</comment>
<dbReference type="PIRSF" id="PIRSF005719">
    <property type="entry name" value="SMC"/>
    <property type="match status" value="1"/>
</dbReference>
<dbReference type="InterPro" id="IPR036277">
    <property type="entry name" value="SMC_hinge_sf"/>
</dbReference>
<organism evidence="9 10">
    <name type="scientific">Candidatus Ozemobacter sibiricus</name>
    <dbReference type="NCBI Taxonomy" id="2268124"/>
    <lineage>
        <taxon>Bacteria</taxon>
        <taxon>Candidatus Ozemobacteria</taxon>
        <taxon>Candidatus Ozemobacterales</taxon>
        <taxon>Candidatus Ozemobacteraceae</taxon>
        <taxon>Candidatus Ozemobacter</taxon>
    </lineage>
</organism>
<dbReference type="GO" id="GO:0005694">
    <property type="term" value="C:chromosome"/>
    <property type="evidence" value="ECO:0007669"/>
    <property type="project" value="InterPro"/>
</dbReference>
<dbReference type="SMART" id="SM00968">
    <property type="entry name" value="SMC_hinge"/>
    <property type="match status" value="1"/>
</dbReference>
<dbReference type="GO" id="GO:0003677">
    <property type="term" value="F:DNA binding"/>
    <property type="evidence" value="ECO:0007669"/>
    <property type="project" value="UniProtKB-UniRule"/>
</dbReference>
<dbReference type="Proteomes" id="UP000252355">
    <property type="component" value="Unassembled WGS sequence"/>
</dbReference>
<evidence type="ECO:0000256" key="3">
    <source>
        <dbReference type="ARBA" id="ARBA00022741"/>
    </source>
</evidence>
<dbReference type="SUPFAM" id="SSF52540">
    <property type="entry name" value="P-loop containing nucleoside triphosphate hydrolases"/>
    <property type="match status" value="1"/>
</dbReference>
<keyword evidence="5 7" id="KW-0175">Coiled coil</keyword>
<dbReference type="InterPro" id="IPR003395">
    <property type="entry name" value="RecF/RecN/SMC_N"/>
</dbReference>
<feature type="coiled-coil region" evidence="7">
    <location>
        <begin position="672"/>
        <end position="699"/>
    </location>
</feature>
<dbReference type="GO" id="GO:0016887">
    <property type="term" value="F:ATP hydrolysis activity"/>
    <property type="evidence" value="ECO:0007669"/>
    <property type="project" value="InterPro"/>
</dbReference>
<dbReference type="GO" id="GO:0006260">
    <property type="term" value="P:DNA replication"/>
    <property type="evidence" value="ECO:0007669"/>
    <property type="project" value="UniProtKB-UniRule"/>
</dbReference>
<feature type="binding site" evidence="7">
    <location>
        <begin position="32"/>
        <end position="39"/>
    </location>
    <ligand>
        <name>ATP</name>
        <dbReference type="ChEBI" id="CHEBI:30616"/>
    </ligand>
</feature>
<evidence type="ECO:0000256" key="4">
    <source>
        <dbReference type="ARBA" id="ARBA00022840"/>
    </source>
</evidence>
<name>A0A367ZS73_9BACT</name>
<evidence type="ECO:0000256" key="7">
    <source>
        <dbReference type="HAMAP-Rule" id="MF_01894"/>
    </source>
</evidence>
<gene>
    <name evidence="7" type="primary">smc</name>
    <name evidence="9" type="ORF">OZSIB_3373</name>
</gene>
<sequence length="1240" mass="137685">MYLKSLELMGFKSFGKKTVFDFQPGITAIIGPNGSGKSNVCDAIRWVLGEQSAKALRGTKMSEVIFAGTPQLRPAAFSQVKLVLDNQDHLMPIDYSEVAIGRQLFRSGESHYFLNSSKALLSDIKEMLMDTGIGKEGYSIIGQGDIDDIVFQRIQNRRTLIEEAAGITKFKHRKHSTLQKLEHTRANITRLRDIVGEIELQLGPLAVQAEKTRQYQALAAEIRTLEIDLVLFDLTQLYGEHESVDSMRRGLLSKIAEIETFLAEIGSKKAAARERLAQTESTLREHQARHREITATIEAGRAKGAALREEIRSHEARCQAINEEIAAIETRLQDGGQEIADAETRLRDEEEAELGIHHRLAEIEANLGRVQAELDQHLKEVSQDRESSFQIAVQMADKKNRINTAVQQMQMITRQLEKGASDVASLEGGIATLVRDKERLEKEIKTLDAEIADGEKQLADDQNRLRTVERDLRKAEEELTAATDQIKIAQARRSILEELKNRAESGIARGVREVLALAGTDLPGIFGMVGDLIKVPRGYEIAFETALGASIQDVITRDAATAQAAIELLKQRKAGRATFLPLDLIQPPPRIDHPKVKGCLGVALDLVEYDARFYSIMNHLLGRILIFDSLDAAVAYARTNRNFNRLVTLDGDVVRSSGAMTGGAEGAKTGGLLARKRELEELEEKLAALVKSEKQLAGRLQKLAPERANLLESIRRREEHLVRRKQSVEFFRKNLEKQAADLAARQSEFAGLQADRRDLETELARLQQVQTEAQAELARLESQNQDLTARLQALSGKEAGIQARLAALRGLQHDEKLALAQVGERKKAIRKEIESAVRRRREAQERRERAAAEVTRLQEAIAEVNRQLAAHQATLQDLEIQKAGLEKTMEDLQNQYHAGAKELDTFDHTFQSRSKMLDNTRAKLGELDVKLAEIKTNISNKEGVLAGEFNFDITEARTALRKYESRDELTHRLAARKAEQEALEPVNLLAIEDYEKTKERYDFLNGQIKDMTDAAASLEQVIAEIEKISGERFMATFKQIDLAFQGIFPVLFPGGEGQLRLTNPDDVLNSGVDIVCRPPGKKLSTLELFSGGEKSMVAIALLFAILQVKPPAFCVLDEVEAALDEVNVKRFIRLLRSFADKTQFLVITHNKETMQAVDVIYGITLEKEGISRQISIRLEDQEKIKEFTVRKPVSAAARQRLAQVAAADAAAAALSGTAAVAGGGDAAAAADLPVSPEKVQ</sequence>
<feature type="coiled-coil region" evidence="7">
    <location>
        <begin position="749"/>
        <end position="937"/>
    </location>
</feature>
<protein>
    <recommendedName>
        <fullName evidence="7">Chromosome partition protein Smc</fullName>
    </recommendedName>
</protein>
<dbReference type="Gene3D" id="1.20.1060.20">
    <property type="match status" value="1"/>
</dbReference>
<feature type="coiled-coil region" evidence="7">
    <location>
        <begin position="994"/>
        <end position="1028"/>
    </location>
</feature>
<dbReference type="SUPFAM" id="SSF75553">
    <property type="entry name" value="Smc hinge domain"/>
    <property type="match status" value="1"/>
</dbReference>
<dbReference type="SUPFAM" id="SSF90257">
    <property type="entry name" value="Myosin rod fragments"/>
    <property type="match status" value="1"/>
</dbReference>
<dbReference type="HAMAP" id="MF_01894">
    <property type="entry name" value="Smc_prok"/>
    <property type="match status" value="1"/>
</dbReference>
<dbReference type="PANTHER" id="PTHR43977">
    <property type="entry name" value="STRUCTURAL MAINTENANCE OF CHROMOSOMES PROTEIN 3"/>
    <property type="match status" value="1"/>
</dbReference>
<dbReference type="GO" id="GO:0030261">
    <property type="term" value="P:chromosome condensation"/>
    <property type="evidence" value="ECO:0007669"/>
    <property type="project" value="InterPro"/>
</dbReference>
<accession>A0A367ZS73</accession>
<dbReference type="Gene3D" id="3.30.70.1620">
    <property type="match status" value="1"/>
</dbReference>
<dbReference type="Gene3D" id="1.10.287.1490">
    <property type="match status" value="1"/>
</dbReference>
<dbReference type="NCBIfam" id="TIGR02168">
    <property type="entry name" value="SMC_prok_B"/>
    <property type="match status" value="1"/>
</dbReference>
<keyword evidence="4 7" id="KW-0067">ATP-binding</keyword>
<feature type="coiled-coil region" evidence="7">
    <location>
        <begin position="269"/>
        <end position="380"/>
    </location>
</feature>
<dbReference type="InterPro" id="IPR024704">
    <property type="entry name" value="SMC"/>
</dbReference>
<feature type="domain" description="SMC hinge" evidence="8">
    <location>
        <begin position="523"/>
        <end position="637"/>
    </location>
</feature>
<dbReference type="InterPro" id="IPR011890">
    <property type="entry name" value="SMC_prok"/>
</dbReference>